<keyword evidence="1" id="KW-1133">Transmembrane helix</keyword>
<keyword evidence="3" id="KW-1185">Reference proteome</keyword>
<name>A0A918C9F1_AGRME</name>
<evidence type="ECO:0000313" key="2">
    <source>
        <dbReference type="EMBL" id="GGR12334.1"/>
    </source>
</evidence>
<organism evidence="2 3">
    <name type="scientific">Agromyces mediolanus</name>
    <name type="common">Corynebacterium mediolanum</name>
    <dbReference type="NCBI Taxonomy" id="41986"/>
    <lineage>
        <taxon>Bacteria</taxon>
        <taxon>Bacillati</taxon>
        <taxon>Actinomycetota</taxon>
        <taxon>Actinomycetes</taxon>
        <taxon>Micrococcales</taxon>
        <taxon>Microbacteriaceae</taxon>
        <taxon>Agromyces</taxon>
    </lineage>
</organism>
<comment type="caution">
    <text evidence="2">The sequence shown here is derived from an EMBL/GenBank/DDBJ whole genome shotgun (WGS) entry which is preliminary data.</text>
</comment>
<reference evidence="2" key="1">
    <citation type="journal article" date="2014" name="Int. J. Syst. Evol. Microbiol.">
        <title>Complete genome sequence of Corynebacterium casei LMG S-19264T (=DSM 44701T), isolated from a smear-ripened cheese.</title>
        <authorList>
            <consortium name="US DOE Joint Genome Institute (JGI-PGF)"/>
            <person name="Walter F."/>
            <person name="Albersmeier A."/>
            <person name="Kalinowski J."/>
            <person name="Ruckert C."/>
        </authorList>
    </citation>
    <scope>NUCLEOTIDE SEQUENCE</scope>
    <source>
        <strain evidence="2">JCM 3346</strain>
    </source>
</reference>
<keyword evidence="1" id="KW-0472">Membrane</keyword>
<accession>A0A918C9F1</accession>
<dbReference type="Proteomes" id="UP000610303">
    <property type="component" value="Unassembled WGS sequence"/>
</dbReference>
<dbReference type="RefSeq" id="WP_189083357.1">
    <property type="nucleotide sequence ID" value="NZ_BMRJ01000001.1"/>
</dbReference>
<gene>
    <name evidence="2" type="ORF">GCM10010196_00930</name>
</gene>
<feature type="transmembrane region" description="Helical" evidence="1">
    <location>
        <begin position="30"/>
        <end position="54"/>
    </location>
</feature>
<keyword evidence="1" id="KW-0812">Transmembrane</keyword>
<sequence>MSATSSIPRIQVGTNRSTGFLQGTLRVSGVVALGSVAVLLTGAVIVNMSLVWLLPLAAWGADLVK</sequence>
<dbReference type="EMBL" id="BMRJ01000001">
    <property type="protein sequence ID" value="GGR12334.1"/>
    <property type="molecule type" value="Genomic_DNA"/>
</dbReference>
<proteinExistence type="predicted"/>
<dbReference type="AlphaFoldDB" id="A0A918C9F1"/>
<evidence type="ECO:0000313" key="3">
    <source>
        <dbReference type="Proteomes" id="UP000610303"/>
    </source>
</evidence>
<evidence type="ECO:0000256" key="1">
    <source>
        <dbReference type="SAM" id="Phobius"/>
    </source>
</evidence>
<protein>
    <submittedName>
        <fullName evidence="2">Uncharacterized protein</fullName>
    </submittedName>
</protein>
<reference evidence="2" key="2">
    <citation type="submission" date="2020-09" db="EMBL/GenBank/DDBJ databases">
        <authorList>
            <person name="Sun Q."/>
            <person name="Ohkuma M."/>
        </authorList>
    </citation>
    <scope>NUCLEOTIDE SEQUENCE</scope>
    <source>
        <strain evidence="2">JCM 3346</strain>
    </source>
</reference>